<dbReference type="GO" id="GO:0016491">
    <property type="term" value="F:oxidoreductase activity"/>
    <property type="evidence" value="ECO:0007669"/>
    <property type="project" value="UniProtKB-KW"/>
</dbReference>
<dbReference type="InterPro" id="IPR002347">
    <property type="entry name" value="SDR_fam"/>
</dbReference>
<sequence length="272" mass="29823">MSQKVVLITGASSGIGKEAAIELKNKGFTVYAAARRIDKMQDLATKGIRPISLDVTNDESMIQAVNEILKKEGKIDILVNNAGYGSYGAVEDIPMEEARRQMEVNVFGLARLIQLVVPSMRKNKFGKIVNVSSMGGKIWTNFGGWYHATKFAVEGLSDCLRLELEPFGIDVIVVEPGGIKTDWGIIAAENLKKVSAKGPYAQAANKAAEGMVKNYTGNQLSKPELIARTIGKAVTVKRPKTRYLVGFMAKPMVFMKTVFGDRAYDRIIKRFG</sequence>
<protein>
    <submittedName>
        <fullName evidence="4">Short-chain dehydrogenase</fullName>
    </submittedName>
</protein>
<gene>
    <name evidence="4" type="ORF">SAMN04488542_11513</name>
</gene>
<dbReference type="RefSeq" id="WP_091231208.1">
    <property type="nucleotide sequence ID" value="NZ_FNBG01000015.1"/>
</dbReference>
<dbReference type="EMBL" id="FNBG01000015">
    <property type="protein sequence ID" value="SDF68748.1"/>
    <property type="molecule type" value="Genomic_DNA"/>
</dbReference>
<keyword evidence="2" id="KW-0560">Oxidoreductase</keyword>
<dbReference type="Pfam" id="PF00106">
    <property type="entry name" value="adh_short"/>
    <property type="match status" value="1"/>
</dbReference>
<name>A0A1G7N3W2_9BACL</name>
<dbReference type="SUPFAM" id="SSF51735">
    <property type="entry name" value="NAD(P)-binding Rossmann-fold domains"/>
    <property type="match status" value="1"/>
</dbReference>
<proteinExistence type="inferred from homology"/>
<organism evidence="4 5">
    <name type="scientific">Fontibacillus panacisegetis</name>
    <dbReference type="NCBI Taxonomy" id="670482"/>
    <lineage>
        <taxon>Bacteria</taxon>
        <taxon>Bacillati</taxon>
        <taxon>Bacillota</taxon>
        <taxon>Bacilli</taxon>
        <taxon>Bacillales</taxon>
        <taxon>Paenibacillaceae</taxon>
        <taxon>Fontibacillus</taxon>
    </lineage>
</organism>
<dbReference type="STRING" id="670482.SAMN04488542_11513"/>
<dbReference type="PANTHER" id="PTHR44169">
    <property type="entry name" value="NADPH-DEPENDENT 1-ACYLDIHYDROXYACETONE PHOSPHATE REDUCTASE"/>
    <property type="match status" value="1"/>
</dbReference>
<evidence type="ECO:0000256" key="2">
    <source>
        <dbReference type="ARBA" id="ARBA00023002"/>
    </source>
</evidence>
<evidence type="ECO:0000313" key="5">
    <source>
        <dbReference type="Proteomes" id="UP000198972"/>
    </source>
</evidence>
<evidence type="ECO:0000256" key="3">
    <source>
        <dbReference type="RuleBase" id="RU000363"/>
    </source>
</evidence>
<reference evidence="4 5" key="1">
    <citation type="submission" date="2016-10" db="EMBL/GenBank/DDBJ databases">
        <authorList>
            <person name="de Groot N.N."/>
        </authorList>
    </citation>
    <scope>NUCLEOTIDE SEQUENCE [LARGE SCALE GENOMIC DNA]</scope>
    <source>
        <strain evidence="4 5">DSM 28129</strain>
    </source>
</reference>
<evidence type="ECO:0000256" key="1">
    <source>
        <dbReference type="ARBA" id="ARBA00006484"/>
    </source>
</evidence>
<comment type="similarity">
    <text evidence="1 3">Belongs to the short-chain dehydrogenases/reductases (SDR) family.</text>
</comment>
<accession>A0A1G7N3W2</accession>
<keyword evidence="5" id="KW-1185">Reference proteome</keyword>
<dbReference type="AlphaFoldDB" id="A0A1G7N3W2"/>
<dbReference type="PRINTS" id="PR00080">
    <property type="entry name" value="SDRFAMILY"/>
</dbReference>
<dbReference type="CDD" id="cd05374">
    <property type="entry name" value="17beta-HSD-like_SDR_c"/>
    <property type="match status" value="1"/>
</dbReference>
<dbReference type="InterPro" id="IPR036291">
    <property type="entry name" value="NAD(P)-bd_dom_sf"/>
</dbReference>
<dbReference type="NCBIfam" id="NF004826">
    <property type="entry name" value="PRK06182.1"/>
    <property type="match status" value="1"/>
</dbReference>
<dbReference type="Gene3D" id="3.40.50.720">
    <property type="entry name" value="NAD(P)-binding Rossmann-like Domain"/>
    <property type="match status" value="1"/>
</dbReference>
<dbReference type="Proteomes" id="UP000198972">
    <property type="component" value="Unassembled WGS sequence"/>
</dbReference>
<dbReference type="PRINTS" id="PR00081">
    <property type="entry name" value="GDHRDH"/>
</dbReference>
<evidence type="ECO:0000313" key="4">
    <source>
        <dbReference type="EMBL" id="SDF68748.1"/>
    </source>
</evidence>
<dbReference type="OrthoDB" id="9775296at2"/>
<dbReference type="PANTHER" id="PTHR44169:SF6">
    <property type="entry name" value="NADPH-DEPENDENT 1-ACYLDIHYDROXYACETONE PHOSPHATE REDUCTASE"/>
    <property type="match status" value="1"/>
</dbReference>